<dbReference type="GO" id="GO:0016539">
    <property type="term" value="P:intein-mediated protein splicing"/>
    <property type="evidence" value="ECO:0007669"/>
    <property type="project" value="InterPro"/>
</dbReference>
<evidence type="ECO:0000256" key="4">
    <source>
        <dbReference type="ARBA" id="ARBA00022813"/>
    </source>
</evidence>
<reference evidence="10" key="1">
    <citation type="submission" date="2016-01" db="EMBL/GenBank/DDBJ databases">
        <authorList>
            <person name="Oliw E.H."/>
        </authorList>
    </citation>
    <scope>NUCLEOTIDE SEQUENCE</scope>
    <source>
        <strain evidence="10">1</strain>
    </source>
</reference>
<dbReference type="InterPro" id="IPR003587">
    <property type="entry name" value="Hint_dom_N"/>
</dbReference>
<dbReference type="InterPro" id="IPR004860">
    <property type="entry name" value="LAGLIDADG_dom"/>
</dbReference>
<dbReference type="RefSeq" id="WP_068576711.1">
    <property type="nucleotide sequence ID" value="NZ_CP015193.1"/>
</dbReference>
<evidence type="ECO:0000256" key="3">
    <source>
        <dbReference type="ARBA" id="ARBA00022759"/>
    </source>
</evidence>
<feature type="compositionally biased region" description="Basic and acidic residues" evidence="7">
    <location>
        <begin position="60"/>
        <end position="72"/>
    </location>
</feature>
<dbReference type="SUPFAM" id="SSF52540">
    <property type="entry name" value="P-loop containing nucleoside triphosphate hydrolases"/>
    <property type="match status" value="1"/>
</dbReference>
<dbReference type="InterPro" id="IPR030934">
    <property type="entry name" value="Intein_C"/>
</dbReference>
<keyword evidence="12" id="KW-1185">Reference proteome</keyword>
<dbReference type="InterPro" id="IPR006141">
    <property type="entry name" value="Intein_N"/>
</dbReference>
<gene>
    <name evidence="9" type="ORF">A3L04_06010</name>
    <name evidence="10" type="ORF">CHITON_0643</name>
</gene>
<keyword evidence="3" id="KW-0378">Hydrolase</keyword>
<feature type="compositionally biased region" description="Basic and acidic residues" evidence="7">
    <location>
        <begin position="35"/>
        <end position="46"/>
    </location>
</feature>
<dbReference type="PROSITE" id="PS50819">
    <property type="entry name" value="INTEIN_ENDONUCLEASE"/>
    <property type="match status" value="1"/>
</dbReference>
<name>A0A160VRJ3_9EURY</name>
<dbReference type="PANTHER" id="PTHR30486">
    <property type="entry name" value="TWITCHING MOTILITY PROTEIN PILT"/>
    <property type="match status" value="1"/>
</dbReference>
<dbReference type="Proteomes" id="UP000093069">
    <property type="component" value="Chromosome I"/>
</dbReference>
<dbReference type="CDD" id="cd01130">
    <property type="entry name" value="VirB11-like_ATPase"/>
    <property type="match status" value="1"/>
</dbReference>
<feature type="region of interest" description="Disordered" evidence="7">
    <location>
        <begin position="25"/>
        <end position="72"/>
    </location>
</feature>
<dbReference type="EMBL" id="CP015193">
    <property type="protein sequence ID" value="ASJ16653.1"/>
    <property type="molecule type" value="Genomic_DNA"/>
</dbReference>
<keyword evidence="10" id="KW-0808">Transferase</keyword>
<dbReference type="GO" id="GO:0006314">
    <property type="term" value="P:intron homing"/>
    <property type="evidence" value="ECO:0007669"/>
    <property type="project" value="UniProtKB-KW"/>
</dbReference>
<dbReference type="InterPro" id="IPR027434">
    <property type="entry name" value="Homing_endonucl"/>
</dbReference>
<dbReference type="InterPro" id="IPR004042">
    <property type="entry name" value="Intein_endonuc_central"/>
</dbReference>
<dbReference type="CDD" id="cd00081">
    <property type="entry name" value="Hint"/>
    <property type="match status" value="2"/>
</dbReference>
<keyword evidence="5" id="KW-0404">Intron homing</keyword>
<keyword evidence="6" id="KW-0651">Protein splicing</keyword>
<dbReference type="STRING" id="54262.CHITON_0643"/>
<dbReference type="SUPFAM" id="SSF55608">
    <property type="entry name" value="Homing endonucleases"/>
    <property type="match status" value="1"/>
</dbReference>
<keyword evidence="4" id="KW-0068">Autocatalytic cleavage</keyword>
<evidence type="ECO:0000313" key="10">
    <source>
        <dbReference type="EMBL" id="CUX77422.1"/>
    </source>
</evidence>
<evidence type="ECO:0000313" key="12">
    <source>
        <dbReference type="Proteomes" id="UP000250189"/>
    </source>
</evidence>
<evidence type="ECO:0000313" key="11">
    <source>
        <dbReference type="Proteomes" id="UP000093069"/>
    </source>
</evidence>
<dbReference type="PROSITE" id="PS50818">
    <property type="entry name" value="INTEIN_C_TER"/>
    <property type="match status" value="1"/>
</dbReference>
<dbReference type="EMBL" id="LN999010">
    <property type="protein sequence ID" value="CUX77422.1"/>
    <property type="molecule type" value="Genomic_DNA"/>
</dbReference>
<dbReference type="GO" id="GO:0016301">
    <property type="term" value="F:kinase activity"/>
    <property type="evidence" value="ECO:0007669"/>
    <property type="project" value="UniProtKB-KW"/>
</dbReference>
<proteinExistence type="inferred from homology"/>
<dbReference type="Pfam" id="PF00437">
    <property type="entry name" value="T2SSE"/>
    <property type="match status" value="1"/>
</dbReference>
<dbReference type="SMART" id="SM00306">
    <property type="entry name" value="HintN"/>
    <property type="match status" value="1"/>
</dbReference>
<accession>A0A160VRJ3</accession>
<dbReference type="SMART" id="SM00305">
    <property type="entry name" value="HintC"/>
    <property type="match status" value="1"/>
</dbReference>
<keyword evidence="10" id="KW-0418">Kinase</keyword>
<dbReference type="PRINTS" id="PR00379">
    <property type="entry name" value="INTEIN"/>
</dbReference>
<dbReference type="GeneID" id="33322116"/>
<dbReference type="InterPro" id="IPR003593">
    <property type="entry name" value="AAA+_ATPase"/>
</dbReference>
<evidence type="ECO:0000313" key="9">
    <source>
        <dbReference type="EMBL" id="ASJ16653.1"/>
    </source>
</evidence>
<dbReference type="Gene3D" id="3.10.28.10">
    <property type="entry name" value="Homing endonucleases"/>
    <property type="match status" value="1"/>
</dbReference>
<dbReference type="Proteomes" id="UP000250189">
    <property type="component" value="Chromosome"/>
</dbReference>
<dbReference type="OrthoDB" id="33500at2157"/>
<dbReference type="SMART" id="SM00382">
    <property type="entry name" value="AAA"/>
    <property type="match status" value="1"/>
</dbReference>
<evidence type="ECO:0000256" key="5">
    <source>
        <dbReference type="ARBA" id="ARBA00022886"/>
    </source>
</evidence>
<dbReference type="InterPro" id="IPR027417">
    <property type="entry name" value="P-loop_NTPase"/>
</dbReference>
<dbReference type="GO" id="GO:0004519">
    <property type="term" value="F:endonuclease activity"/>
    <property type="evidence" value="ECO:0007669"/>
    <property type="project" value="UniProtKB-KW"/>
</dbReference>
<reference evidence="9 12" key="3">
    <citation type="submission" date="2016-04" db="EMBL/GenBank/DDBJ databases">
        <title>Complete genome sequence of Thermococcus chitonophagus type strain GC74.</title>
        <authorList>
            <person name="Oger P.M."/>
        </authorList>
    </citation>
    <scope>NUCLEOTIDE SEQUENCE [LARGE SCALE GENOMIC DNA]</scope>
    <source>
        <strain evidence="9 12">GC74</strain>
    </source>
</reference>
<evidence type="ECO:0000256" key="6">
    <source>
        <dbReference type="ARBA" id="ARBA00023000"/>
    </source>
</evidence>
<keyword evidence="2" id="KW-0540">Nuclease</keyword>
<sequence>MEEKKKKSWIDEILSSDNLTLEAILKKGSKPQEGSLKKEESEKTERPLSLGDILAGKSSETLKPKEKEEEKPPLPLAFLKEESAPKLAEILKKPEVPVKKPEEKSTISLQDILSAGAKQTKYVGEVKVLDVYGNIRILRVKGEAVPIYEINLPKLSKEEEKLLKMVRDRAIVEIQIDPESIPNFEERRRVFMREVRRMVKEMAPTLSEGRVELLAELVVQNMIGYGKLDPLVRDDNLEEIMVIGTNKPVYVWHRRFGMCKTNIVFENERDILNIIERIAREVGRRIDQQNPLLDARLPDGSRVNATLPPISLDGPTLTIRKFKKDPLTIIDLIKYGTLNSEVAAFLWLLVDGLGVKPANILVAGGTGSGKTTTLNSLAMFIPPSERVISIEDTAELQLPIEHWVRLETRPPNVEGKGEITMDDLVKNTLRMRPDRIIVGEVRGPEARTMFTAMNTGHDGALYDFSVIQLSNGRFVLIGDLLEELFKKYSDRIKTHKDLEYVVLDEKDRFEVVSIGPDLKAGKHVVSRIWRRKVREGEKLIRVITRTGNEVILTKTHPFFVFSDGDVVRKEAEKLKPGDRVAVMRKPPKPPQRKAIINPEIYAGISDYYLVLNGKNLVKIQNDGIPPEMVQYLLSINSKPVKIVCEVDESLSYVVGVLLGDGYISSNGYYISATFDDESYMKAFTSAIQEFLPESEPQVKRESTYTVVTHVLKPFVEFLHSNDDLLRHFIAGLFDADAYVDEKGPAIVLTTKSENLARKVWYALQRLGIISTVSRVKDGENVIFRVTVRGVDNLIRFYTYIPLRHSRKRAELEEIIKKHKARRGKRTDRVPISPIMIEPLRRKLNLTVSELSKLASYYAGEKVSESLIRHIEKGRIKEVRRSALRGIALALQQIARDIDDEDSWVQAKRLELIADGDVYWDEVVSVEEVDPRELGIEYVYDLTVEDDHNYVANGIVVSNCMGTIHSNSARETIIRLESPPMNVPRIMIPALDIIIMQVRYHTRKKGTIRRITEIAEVSGIEGESVQLNFLYKYDPAKDELVRTEVPSRFLQTLSYHTGMHPDEIMYEIEKRKLVLDWMIEKGIRRIDEVGAQIREFYIDEEEFFKKIEREATTIEMSKRIKEFI</sequence>
<dbReference type="NCBIfam" id="TIGR01443">
    <property type="entry name" value="intein_Cterm"/>
    <property type="match status" value="1"/>
</dbReference>
<dbReference type="InterPro" id="IPR003586">
    <property type="entry name" value="Hint_dom_C"/>
</dbReference>
<dbReference type="Pfam" id="PF14890">
    <property type="entry name" value="Intein_splicing"/>
    <property type="match status" value="1"/>
</dbReference>
<reference evidence="11" key="2">
    <citation type="submission" date="2016-01" db="EMBL/GenBank/DDBJ databases">
        <authorList>
            <person name="Vorgias C.E."/>
        </authorList>
    </citation>
    <scope>NUCLEOTIDE SEQUENCE [LARGE SCALE GENOMIC DNA]</scope>
</reference>
<dbReference type="KEGG" id="tch:CHITON_0643"/>
<evidence type="ECO:0000256" key="7">
    <source>
        <dbReference type="SAM" id="MobiDB-lite"/>
    </source>
</evidence>
<dbReference type="InterPro" id="IPR050921">
    <property type="entry name" value="T4SS_GSP_E_ATPase"/>
</dbReference>
<dbReference type="InterPro" id="IPR006142">
    <property type="entry name" value="INTEIN"/>
</dbReference>
<evidence type="ECO:0000256" key="1">
    <source>
        <dbReference type="ARBA" id="ARBA00006611"/>
    </source>
</evidence>
<dbReference type="Gene3D" id="2.170.16.10">
    <property type="entry name" value="Hedgehog/Intein (Hint) domain"/>
    <property type="match status" value="2"/>
</dbReference>
<dbReference type="Pfam" id="PF14528">
    <property type="entry name" value="LAGLIDADG_3"/>
    <property type="match status" value="1"/>
</dbReference>
<dbReference type="NCBIfam" id="TIGR01445">
    <property type="entry name" value="intein_Nterm"/>
    <property type="match status" value="1"/>
</dbReference>
<keyword evidence="3" id="KW-0255">Endonuclease</keyword>
<dbReference type="Gene3D" id="3.30.450.380">
    <property type="match status" value="1"/>
</dbReference>
<dbReference type="AlphaFoldDB" id="A0A160VRJ3"/>
<dbReference type="InterPro" id="IPR001482">
    <property type="entry name" value="T2SS/T4SS_dom"/>
</dbReference>
<organism evidence="10 11">
    <name type="scientific">Thermococcus chitonophagus</name>
    <dbReference type="NCBI Taxonomy" id="54262"/>
    <lineage>
        <taxon>Archaea</taxon>
        <taxon>Methanobacteriati</taxon>
        <taxon>Methanobacteriota</taxon>
        <taxon>Thermococci</taxon>
        <taxon>Thermococcales</taxon>
        <taxon>Thermococcaceae</taxon>
        <taxon>Thermococcus</taxon>
    </lineage>
</organism>
<protein>
    <submittedName>
        <fullName evidence="9">Secretion system protein</fullName>
    </submittedName>
    <submittedName>
        <fullName evidence="10">Secretory protein kinase @ intein-containing</fullName>
    </submittedName>
</protein>
<dbReference type="Gene3D" id="3.40.50.300">
    <property type="entry name" value="P-loop containing nucleotide triphosphate hydrolases"/>
    <property type="match status" value="2"/>
</dbReference>
<evidence type="ECO:0000256" key="2">
    <source>
        <dbReference type="ARBA" id="ARBA00022722"/>
    </source>
</evidence>
<feature type="domain" description="DOD-type homing endonuclease" evidence="8">
    <location>
        <begin position="653"/>
        <end position="768"/>
    </location>
</feature>
<dbReference type="PANTHER" id="PTHR30486:SF15">
    <property type="entry name" value="TYPE II_IV SECRETION SYSTEM ATPASE"/>
    <property type="match status" value="1"/>
</dbReference>
<dbReference type="SUPFAM" id="SSF51294">
    <property type="entry name" value="Hedgehog/intein (Hint) domain"/>
    <property type="match status" value="1"/>
</dbReference>
<comment type="similarity">
    <text evidence="1">Belongs to the GSP E family.</text>
</comment>
<evidence type="ECO:0000259" key="8">
    <source>
        <dbReference type="PROSITE" id="PS50819"/>
    </source>
</evidence>
<dbReference type="GO" id="GO:0016887">
    <property type="term" value="F:ATP hydrolysis activity"/>
    <property type="evidence" value="ECO:0007669"/>
    <property type="project" value="InterPro"/>
</dbReference>
<dbReference type="InterPro" id="IPR036844">
    <property type="entry name" value="Hint_dom_sf"/>
</dbReference>